<organism evidence="1 2">
    <name type="scientific">Vibrio phage vB_VpaS_MAR10</name>
    <dbReference type="NCBI Taxonomy" id="1229755"/>
    <lineage>
        <taxon>Viruses</taxon>
        <taxon>Duplodnaviria</taxon>
        <taxon>Heunggongvirae</taxon>
        <taxon>Uroviricota</taxon>
        <taxon>Caudoviricetes</taxon>
        <taxon>Mardecavirus</taxon>
        <taxon>Mardecavirus MAR10</taxon>
    </lineage>
</organism>
<evidence type="ECO:0008006" key="3">
    <source>
        <dbReference type="Google" id="ProtNLM"/>
    </source>
</evidence>
<evidence type="ECO:0000313" key="1">
    <source>
        <dbReference type="EMBL" id="AFV81326.1"/>
    </source>
</evidence>
<dbReference type="KEGG" id="vg:14181825"/>
<dbReference type="Proteomes" id="UP000009398">
    <property type="component" value="Segment"/>
</dbReference>
<protein>
    <recommendedName>
        <fullName evidence="3">HNH endonuclease</fullName>
    </recommendedName>
</protein>
<evidence type="ECO:0000313" key="2">
    <source>
        <dbReference type="Proteomes" id="UP000009398"/>
    </source>
</evidence>
<keyword evidence="2" id="KW-1185">Reference proteome</keyword>
<dbReference type="EMBL" id="JX556418">
    <property type="protein sequence ID" value="AFV81326.1"/>
    <property type="molecule type" value="Genomic_DNA"/>
</dbReference>
<proteinExistence type="predicted"/>
<sequence>MRTKFTNDELDRIEAATGYRIRLRSEHPYYSAYLKARQRCLDPDHESYPWYGGRGLTFGFNGAVGFTQYCEELGRKPSPKHTVDRRDNDLGYVPGNIRWASPAQQGANQRKTKKYPYKGRMMTARRISKITGLSKAVIADRWRRGERGDRWLRPAQRA</sequence>
<dbReference type="RefSeq" id="YP_007111940.1">
    <property type="nucleotide sequence ID" value="NC_019713.1"/>
</dbReference>
<dbReference type="GeneID" id="14181825"/>
<gene>
    <name evidence="1" type="ORF">MAR10_090</name>
</gene>
<name>K7R6K3_9CAUD</name>
<accession>K7R6K3</accession>
<dbReference type="OrthoDB" id="8611at10239"/>
<reference evidence="1 2" key="1">
    <citation type="journal article" date="2012" name="J. Virol.">
        <title>Genome Sequence of Temperate Vibrio parahaemolyticus Bacteriophage vB_VpaS_MAR10.</title>
        <authorList>
            <person name="Alanis Villa A."/>
            <person name="Kropinski A.M."/>
            <person name="Abbasifar R."/>
            <person name="Abbasifar A."/>
            <person name="Griffiths M.W."/>
        </authorList>
    </citation>
    <scope>NUCLEOTIDE SEQUENCE [LARGE SCALE GENOMIC DNA]</scope>
</reference>